<reference evidence="3" key="1">
    <citation type="journal article" date="2014" name="Proc. Natl. Acad. Sci. U.S.A.">
        <title>Extensive sampling of basidiomycete genomes demonstrates inadequacy of the white-rot/brown-rot paradigm for wood decay fungi.</title>
        <authorList>
            <person name="Riley R."/>
            <person name="Salamov A.A."/>
            <person name="Brown D.W."/>
            <person name="Nagy L.G."/>
            <person name="Floudas D."/>
            <person name="Held B.W."/>
            <person name="Levasseur A."/>
            <person name="Lombard V."/>
            <person name="Morin E."/>
            <person name="Otillar R."/>
            <person name="Lindquist E.A."/>
            <person name="Sun H."/>
            <person name="LaButti K.M."/>
            <person name="Schmutz J."/>
            <person name="Jabbour D."/>
            <person name="Luo H."/>
            <person name="Baker S.E."/>
            <person name="Pisabarro A.G."/>
            <person name="Walton J.D."/>
            <person name="Blanchette R.A."/>
            <person name="Henrissat B."/>
            <person name="Martin F."/>
            <person name="Cullen D."/>
            <person name="Hibbett D.S."/>
            <person name="Grigoriev I.V."/>
        </authorList>
    </citation>
    <scope>NUCLEOTIDE SEQUENCE [LARGE SCALE GENOMIC DNA]</scope>
    <source>
        <strain evidence="3">MUCL 33604</strain>
    </source>
</reference>
<dbReference type="EMBL" id="KL197797">
    <property type="protein sequence ID" value="KDQ49175.1"/>
    <property type="molecule type" value="Genomic_DNA"/>
</dbReference>
<accession>A0A067P5R0</accession>
<name>A0A067P5R0_9AGAM</name>
<feature type="compositionally biased region" description="Basic residues" evidence="1">
    <location>
        <begin position="156"/>
        <end position="166"/>
    </location>
</feature>
<dbReference type="Proteomes" id="UP000027265">
    <property type="component" value="Unassembled WGS sequence"/>
</dbReference>
<feature type="compositionally biased region" description="Basic and acidic residues" evidence="1">
    <location>
        <begin position="88"/>
        <end position="103"/>
    </location>
</feature>
<dbReference type="InParanoid" id="A0A067P5R0"/>
<sequence length="461" mass="52062">MSYPSCSGEMSVPPSASGNNINICQLLPMECRQLLAFLQDVLRVPGAPTLNVELFPLVERMHWVGEVDNGGLESDSLQYTGQTIHPKEQQEDFENHNTLDDNRPTSGSLVQRQPCQRVRGRLYETDVRDEGSDRDGVGDGAKDGDQAQRGRERTRGRGRRRRRRRGSSWNQGGHQVPAHQLWTAVNGRMEISLPSATFISEFAGRCHQGGESSNKTEGWMDRVISMVNGVSRSWSSIVGEELEEVVELMTSHVKKPEDVPARPFKIHPGFDDFKKWVCNGSKYACLSAGGSLYSLFIVDVLEMRMMFEKLNQDMVLHLANSLREPDIDYVFNQFDLKHFQLKPRSLHWPTYPLYPTVSPGLWPLPEHSSPSISPVQKRTLHPSLASQLLSEHCHILDTMKFTHIQVDYDSTLKTNTTYPVPSGGKESYAWTERERGIAQKAYRPTSMEDLKQAVSSSSFEV</sequence>
<organism evidence="2 3">
    <name type="scientific">Jaapia argillacea MUCL 33604</name>
    <dbReference type="NCBI Taxonomy" id="933084"/>
    <lineage>
        <taxon>Eukaryota</taxon>
        <taxon>Fungi</taxon>
        <taxon>Dikarya</taxon>
        <taxon>Basidiomycota</taxon>
        <taxon>Agaricomycotina</taxon>
        <taxon>Agaricomycetes</taxon>
        <taxon>Agaricomycetidae</taxon>
        <taxon>Jaapiales</taxon>
        <taxon>Jaapiaceae</taxon>
        <taxon>Jaapia</taxon>
    </lineage>
</organism>
<dbReference type="HOGENOM" id="CLU_593207_0_0_1"/>
<feature type="compositionally biased region" description="Polar residues" evidence="1">
    <location>
        <begin position="104"/>
        <end position="114"/>
    </location>
</feature>
<evidence type="ECO:0000313" key="2">
    <source>
        <dbReference type="EMBL" id="KDQ49175.1"/>
    </source>
</evidence>
<protein>
    <submittedName>
        <fullName evidence="2">Uncharacterized protein</fullName>
    </submittedName>
</protein>
<evidence type="ECO:0000256" key="1">
    <source>
        <dbReference type="SAM" id="MobiDB-lite"/>
    </source>
</evidence>
<proteinExistence type="predicted"/>
<dbReference type="AlphaFoldDB" id="A0A067P5R0"/>
<feature type="region of interest" description="Disordered" evidence="1">
    <location>
        <begin position="88"/>
        <end position="176"/>
    </location>
</feature>
<feature type="compositionally biased region" description="Basic and acidic residues" evidence="1">
    <location>
        <begin position="121"/>
        <end position="155"/>
    </location>
</feature>
<gene>
    <name evidence="2" type="ORF">JAAARDRAFT_201095</name>
</gene>
<keyword evidence="3" id="KW-1185">Reference proteome</keyword>
<evidence type="ECO:0000313" key="3">
    <source>
        <dbReference type="Proteomes" id="UP000027265"/>
    </source>
</evidence>